<name>A0A6V7TTX5_MELEN</name>
<feature type="compositionally biased region" description="Polar residues" evidence="6">
    <location>
        <begin position="15"/>
        <end position="34"/>
    </location>
</feature>
<feature type="region of interest" description="Disordered" evidence="6">
    <location>
        <begin position="615"/>
        <end position="662"/>
    </location>
</feature>
<proteinExistence type="predicted"/>
<protein>
    <recommendedName>
        <fullName evidence="7">C2H2-type domain-containing protein</fullName>
    </recommendedName>
</protein>
<keyword evidence="4" id="KW-0862">Zinc</keyword>
<evidence type="ECO:0000313" key="9">
    <source>
        <dbReference type="Proteomes" id="UP000580250"/>
    </source>
</evidence>
<evidence type="ECO:0000256" key="1">
    <source>
        <dbReference type="ARBA" id="ARBA00022723"/>
    </source>
</evidence>
<evidence type="ECO:0000256" key="2">
    <source>
        <dbReference type="ARBA" id="ARBA00022737"/>
    </source>
</evidence>
<gene>
    <name evidence="8" type="ORF">MENT_LOCUS4395</name>
</gene>
<feature type="domain" description="C2H2-type" evidence="7">
    <location>
        <begin position="509"/>
        <end position="536"/>
    </location>
</feature>
<dbReference type="GO" id="GO:0000981">
    <property type="term" value="F:DNA-binding transcription factor activity, RNA polymerase II-specific"/>
    <property type="evidence" value="ECO:0007669"/>
    <property type="project" value="TreeGrafter"/>
</dbReference>
<dbReference type="FunFam" id="3.30.160.60:FF:002010">
    <property type="entry name" value="Zinc finger, C2H2 type"/>
    <property type="match status" value="1"/>
</dbReference>
<dbReference type="EMBL" id="CAJEWN010000015">
    <property type="protein sequence ID" value="CAD2134480.1"/>
    <property type="molecule type" value="Genomic_DNA"/>
</dbReference>
<dbReference type="GO" id="GO:0000977">
    <property type="term" value="F:RNA polymerase II transcription regulatory region sequence-specific DNA binding"/>
    <property type="evidence" value="ECO:0007669"/>
    <property type="project" value="TreeGrafter"/>
</dbReference>
<feature type="region of interest" description="Disordered" evidence="6">
    <location>
        <begin position="95"/>
        <end position="114"/>
    </location>
</feature>
<evidence type="ECO:0000256" key="5">
    <source>
        <dbReference type="PROSITE-ProRule" id="PRU00042"/>
    </source>
</evidence>
<dbReference type="SUPFAM" id="SSF57667">
    <property type="entry name" value="beta-beta-alpha zinc fingers"/>
    <property type="match status" value="2"/>
</dbReference>
<keyword evidence="3 5" id="KW-0863">Zinc-finger</keyword>
<evidence type="ECO:0000259" key="7">
    <source>
        <dbReference type="PROSITE" id="PS50157"/>
    </source>
</evidence>
<dbReference type="PROSITE" id="PS00028">
    <property type="entry name" value="ZINC_FINGER_C2H2_1"/>
    <property type="match status" value="3"/>
</dbReference>
<keyword evidence="1" id="KW-0479">Metal-binding</keyword>
<reference evidence="8 9" key="1">
    <citation type="submission" date="2020-08" db="EMBL/GenBank/DDBJ databases">
        <authorList>
            <person name="Koutsovoulos G."/>
            <person name="Danchin GJ E."/>
        </authorList>
    </citation>
    <scope>NUCLEOTIDE SEQUENCE [LARGE SCALE GENOMIC DNA]</scope>
</reference>
<evidence type="ECO:0000256" key="4">
    <source>
        <dbReference type="ARBA" id="ARBA00022833"/>
    </source>
</evidence>
<dbReference type="SMART" id="SM00355">
    <property type="entry name" value="ZnF_C2H2"/>
    <property type="match status" value="4"/>
</dbReference>
<dbReference type="InterPro" id="IPR013087">
    <property type="entry name" value="Znf_C2H2_type"/>
</dbReference>
<feature type="region of interest" description="Disordered" evidence="6">
    <location>
        <begin position="1"/>
        <end position="34"/>
    </location>
</feature>
<feature type="compositionally biased region" description="Low complexity" evidence="6">
    <location>
        <begin position="347"/>
        <end position="358"/>
    </location>
</feature>
<dbReference type="AlphaFoldDB" id="A0A6V7TTX5"/>
<feature type="compositionally biased region" description="Low complexity" evidence="6">
    <location>
        <begin position="651"/>
        <end position="662"/>
    </location>
</feature>
<comment type="caution">
    <text evidence="8">The sequence shown here is derived from an EMBL/GenBank/DDBJ whole genome shotgun (WGS) entry which is preliminary data.</text>
</comment>
<dbReference type="PROSITE" id="PS50157">
    <property type="entry name" value="ZINC_FINGER_C2H2_2"/>
    <property type="match status" value="2"/>
</dbReference>
<dbReference type="PANTHER" id="PTHR24379:SF127">
    <property type="entry name" value="BLOODY FINGERS-RELATED"/>
    <property type="match status" value="1"/>
</dbReference>
<dbReference type="OrthoDB" id="6077919at2759"/>
<dbReference type="InterPro" id="IPR036236">
    <property type="entry name" value="Znf_C2H2_sf"/>
</dbReference>
<feature type="compositionally biased region" description="Polar residues" evidence="6">
    <location>
        <begin position="184"/>
        <end position="201"/>
    </location>
</feature>
<keyword evidence="2" id="KW-0677">Repeat</keyword>
<dbReference type="GO" id="GO:0005634">
    <property type="term" value="C:nucleus"/>
    <property type="evidence" value="ECO:0007669"/>
    <property type="project" value="TreeGrafter"/>
</dbReference>
<dbReference type="GO" id="GO:0008270">
    <property type="term" value="F:zinc ion binding"/>
    <property type="evidence" value="ECO:0007669"/>
    <property type="project" value="UniProtKB-KW"/>
</dbReference>
<evidence type="ECO:0000256" key="6">
    <source>
        <dbReference type="SAM" id="MobiDB-lite"/>
    </source>
</evidence>
<feature type="domain" description="C2H2-type" evidence="7">
    <location>
        <begin position="232"/>
        <end position="259"/>
    </location>
</feature>
<feature type="region of interest" description="Disordered" evidence="6">
    <location>
        <begin position="184"/>
        <end position="208"/>
    </location>
</feature>
<evidence type="ECO:0000313" key="8">
    <source>
        <dbReference type="EMBL" id="CAD2134480.1"/>
    </source>
</evidence>
<organism evidence="8 9">
    <name type="scientific">Meloidogyne enterolobii</name>
    <name type="common">Root-knot nematode worm</name>
    <name type="synonym">Meloidogyne mayaguensis</name>
    <dbReference type="NCBI Taxonomy" id="390850"/>
    <lineage>
        <taxon>Eukaryota</taxon>
        <taxon>Metazoa</taxon>
        <taxon>Ecdysozoa</taxon>
        <taxon>Nematoda</taxon>
        <taxon>Chromadorea</taxon>
        <taxon>Rhabditida</taxon>
        <taxon>Tylenchina</taxon>
        <taxon>Tylenchomorpha</taxon>
        <taxon>Tylenchoidea</taxon>
        <taxon>Meloidogynidae</taxon>
        <taxon>Meloidogyninae</taxon>
        <taxon>Meloidogyne</taxon>
    </lineage>
</organism>
<evidence type="ECO:0000256" key="3">
    <source>
        <dbReference type="ARBA" id="ARBA00022771"/>
    </source>
</evidence>
<accession>A0A6V7TTX5</accession>
<sequence length="707" mass="80334">MEEESTSDDPLTLIKPTTSFNSFPQKLSSSPLSENTPDFNNLIDEFVDLSEWGALSDGDLCMSRQLAATIGIPEGGDVREEEANLGRKEEMYIEEKKEEKEENEEIEEEDEFEEEEVEFSEINQVVEPNGNLNNSVGEWHQFTEQNIKYENNNNINGNYLNNGNNNIVRDRETESEFIYQYNNPQNEASSSSPGSFLQVSDHSPLAPPPPPIVISPQEVDNLTITLEKNQQCACSECGKLFNSVWYLKQHAVKHSNDRPFKCRFCMKTYKFRSNLYQHKCPERNRLLVAGEFNMIGHPYRRRAYTRSADKKKLKEHKIQMLQNQKQHLNNEKQLNGVNHQQSPNPPISINTTPTPSSIFSKEELYSPQHVSGQQKYPSGIESEEDGLLMMGNGMAKNGNLNGTYTNYLAQQGVVFLSDGCSPSVNSSTGLATNKPSFMGDLNGQYEDNGFNKSESIEENRTLSTEVLEEYLHKNRHRVFNCRKCKLYFPSREYFGRHMAYHNELDTYKFHCEKCTERFHTEQDLQTHLLQHADHSPHNCRNCNGIFRSALALRRHKDNWPQCHSPPIGMHLPFFVNPIDQFSFVGSDLNEFADQSDNEEDSDVYKLRQKPSRYETLTSAKNEGVLTRKTTQDSGYHGSDTHSPAGSHSPVDDGSGSFPSSSHSFDFNQKNSVKNDLSDFGGFASVGEVYSSTIYNESPAKNAGTKIL</sequence>
<dbReference type="Proteomes" id="UP000580250">
    <property type="component" value="Unassembled WGS sequence"/>
</dbReference>
<feature type="region of interest" description="Disordered" evidence="6">
    <location>
        <begin position="336"/>
        <end position="359"/>
    </location>
</feature>
<dbReference type="PANTHER" id="PTHR24379">
    <property type="entry name" value="KRAB AND ZINC FINGER DOMAIN-CONTAINING"/>
    <property type="match status" value="1"/>
</dbReference>
<dbReference type="Gene3D" id="3.30.160.60">
    <property type="entry name" value="Classic Zinc Finger"/>
    <property type="match status" value="2"/>
</dbReference>
<feature type="compositionally biased region" description="Acidic residues" evidence="6">
    <location>
        <begin position="101"/>
        <end position="114"/>
    </location>
</feature>